<keyword evidence="2" id="KW-0808">Transferase</keyword>
<dbReference type="CDD" id="cd00683">
    <property type="entry name" value="Trans_IPPS_HH"/>
    <property type="match status" value="1"/>
</dbReference>
<evidence type="ECO:0000256" key="3">
    <source>
        <dbReference type="ARBA" id="ARBA00022746"/>
    </source>
</evidence>
<protein>
    <submittedName>
        <fullName evidence="4">Phytoene synthase</fullName>
    </submittedName>
</protein>
<evidence type="ECO:0000256" key="1">
    <source>
        <dbReference type="ARBA" id="ARBA00004829"/>
    </source>
</evidence>
<comment type="caution">
    <text evidence="4">The sequence shown here is derived from an EMBL/GenBank/DDBJ whole genome shotgun (WGS) entry which is preliminary data.</text>
</comment>
<reference evidence="4 5" key="1">
    <citation type="submission" date="2017-10" db="EMBL/GenBank/DDBJ databases">
        <title>Bacillus sp. nov., a halophilic bacterium isolated from a Keqin Lake.</title>
        <authorList>
            <person name="Wang H."/>
        </authorList>
    </citation>
    <scope>NUCLEOTIDE SEQUENCE [LARGE SCALE GENOMIC DNA]</scope>
    <source>
        <strain evidence="4 5">KQ-12</strain>
    </source>
</reference>
<dbReference type="GO" id="GO:0016117">
    <property type="term" value="P:carotenoid biosynthetic process"/>
    <property type="evidence" value="ECO:0007669"/>
    <property type="project" value="UniProtKB-KW"/>
</dbReference>
<dbReference type="SFLD" id="SFLDG01212">
    <property type="entry name" value="Phytoene_synthase_like"/>
    <property type="match status" value="1"/>
</dbReference>
<evidence type="ECO:0000313" key="4">
    <source>
        <dbReference type="EMBL" id="PYZ94414.1"/>
    </source>
</evidence>
<dbReference type="GO" id="GO:0004311">
    <property type="term" value="F:geranylgeranyl diphosphate synthase activity"/>
    <property type="evidence" value="ECO:0007669"/>
    <property type="project" value="InterPro"/>
</dbReference>
<dbReference type="PANTHER" id="PTHR31480">
    <property type="entry name" value="BIFUNCTIONAL LYCOPENE CYCLASE/PHYTOENE SYNTHASE"/>
    <property type="match status" value="1"/>
</dbReference>
<evidence type="ECO:0000256" key="2">
    <source>
        <dbReference type="ARBA" id="ARBA00022679"/>
    </source>
</evidence>
<dbReference type="Pfam" id="PF00494">
    <property type="entry name" value="SQS_PSY"/>
    <property type="match status" value="1"/>
</dbReference>
<dbReference type="InterPro" id="IPR019845">
    <property type="entry name" value="Squalene/phytoene_synthase_CS"/>
</dbReference>
<dbReference type="RefSeq" id="WP_110608047.1">
    <property type="nucleotide sequence ID" value="NZ_PDOD01000001.1"/>
</dbReference>
<keyword evidence="3" id="KW-0125">Carotenoid biosynthesis</keyword>
<evidence type="ECO:0000313" key="5">
    <source>
        <dbReference type="Proteomes" id="UP000248214"/>
    </source>
</evidence>
<dbReference type="InterPro" id="IPR002060">
    <property type="entry name" value="Squ/phyt_synthse"/>
</dbReference>
<dbReference type="EMBL" id="PDOD01000001">
    <property type="protein sequence ID" value="PYZ94414.1"/>
    <property type="molecule type" value="Genomic_DNA"/>
</dbReference>
<proteinExistence type="predicted"/>
<dbReference type="InterPro" id="IPR008949">
    <property type="entry name" value="Isoprenoid_synthase_dom_sf"/>
</dbReference>
<dbReference type="Proteomes" id="UP000248214">
    <property type="component" value="Unassembled WGS sequence"/>
</dbReference>
<dbReference type="SUPFAM" id="SSF48576">
    <property type="entry name" value="Terpenoid synthases"/>
    <property type="match status" value="1"/>
</dbReference>
<keyword evidence="5" id="KW-1185">Reference proteome</keyword>
<gene>
    <name evidence="4" type="ORF">CR194_02455</name>
</gene>
<name>A0A323TKD2_9BACI</name>
<dbReference type="OrthoDB" id="9787280at2"/>
<dbReference type="AlphaFoldDB" id="A0A323TKD2"/>
<dbReference type="PROSITE" id="PS01045">
    <property type="entry name" value="SQUALEN_PHYTOEN_SYN_2"/>
    <property type="match status" value="1"/>
</dbReference>
<dbReference type="InterPro" id="IPR044843">
    <property type="entry name" value="Trans_IPPS_bact-type"/>
</dbReference>
<sequence length="278" mass="32806">MQVNEAYNHCKEVIEYHSKTFAKAFQHLPKKKRQAVWAVYAFCRQADDIVDEGFDRERELQLFKYHLDEFANDRQIEPSFLWIALKDAFTHFDFDLEPFYEMISGQEMDLKKTRYESVEEMIHYSYHVASTVGLMLLPILSPKNQEELKESAIALGYAMQITNILRDIGEDLERDRIYLPKQLMDKYNYTIPMLENGVVNDSFVDLWEDLAQRAEDYYDIGLSKMYLYPVNARIPVKAAAHFYKGILNSVRANRYDVFEKRAFVSNEEKKEILSAIEK</sequence>
<dbReference type="SFLD" id="SFLDG01018">
    <property type="entry name" value="Squalene/Phytoene_Synthase_Lik"/>
    <property type="match status" value="1"/>
</dbReference>
<organism evidence="4 5">
    <name type="scientific">Salipaludibacillus keqinensis</name>
    <dbReference type="NCBI Taxonomy" id="2045207"/>
    <lineage>
        <taxon>Bacteria</taxon>
        <taxon>Bacillati</taxon>
        <taxon>Bacillota</taxon>
        <taxon>Bacilli</taxon>
        <taxon>Bacillales</taxon>
        <taxon>Bacillaceae</taxon>
    </lineage>
</organism>
<dbReference type="Gene3D" id="1.10.600.10">
    <property type="entry name" value="Farnesyl Diphosphate Synthase"/>
    <property type="match status" value="1"/>
</dbReference>
<dbReference type="GO" id="GO:0051996">
    <property type="term" value="F:squalene synthase [NAD(P)H] activity"/>
    <property type="evidence" value="ECO:0007669"/>
    <property type="project" value="InterPro"/>
</dbReference>
<comment type="pathway">
    <text evidence="1">Carotenoid biosynthesis.</text>
</comment>
<accession>A0A323TKD2</accession>
<dbReference type="PROSITE" id="PS01044">
    <property type="entry name" value="SQUALEN_PHYTOEN_SYN_1"/>
    <property type="match status" value="1"/>
</dbReference>
<dbReference type="InterPro" id="IPR033904">
    <property type="entry name" value="Trans_IPPS_HH"/>
</dbReference>
<dbReference type="SFLD" id="SFLDS00005">
    <property type="entry name" value="Isoprenoid_Synthase_Type_I"/>
    <property type="match status" value="1"/>
</dbReference>